<protein>
    <submittedName>
        <fullName evidence="2">Uncharacterized protein</fullName>
    </submittedName>
</protein>
<evidence type="ECO:0000256" key="1">
    <source>
        <dbReference type="SAM" id="MobiDB-lite"/>
    </source>
</evidence>
<evidence type="ECO:0000313" key="2">
    <source>
        <dbReference type="EMBL" id="CAD9376159.1"/>
    </source>
</evidence>
<accession>A0A7S2F5F5</accession>
<feature type="compositionally biased region" description="Basic and acidic residues" evidence="1">
    <location>
        <begin position="85"/>
        <end position="107"/>
    </location>
</feature>
<dbReference type="InterPro" id="IPR011051">
    <property type="entry name" value="RmlC_Cupin_sf"/>
</dbReference>
<organism evidence="2">
    <name type="scientific">Pycnococcus provasolii</name>
    <dbReference type="NCBI Taxonomy" id="41880"/>
    <lineage>
        <taxon>Eukaryota</taxon>
        <taxon>Viridiplantae</taxon>
        <taxon>Chlorophyta</taxon>
        <taxon>Pseudoscourfieldiophyceae</taxon>
        <taxon>Pseudoscourfieldiales</taxon>
        <taxon>Pycnococcaceae</taxon>
        <taxon>Pycnococcus</taxon>
    </lineage>
</organism>
<dbReference type="AlphaFoldDB" id="A0A7S2F5F5"/>
<feature type="region of interest" description="Disordered" evidence="1">
    <location>
        <begin position="1"/>
        <end position="113"/>
    </location>
</feature>
<sequence length="246" mass="26969">MKIPFFSTMRSSSSKTHASARRKSQQQEQQQQQQHESQEVLATGGGGDGDESTTKCTRKGHKVHPDTDDNLAGPVTEGVLAMSGHARDVDVDNVKENVKGKPEEHKSSQQTTKVAPGLMLAPDVVYYHLYADDVGNTHLREFTMGGFGSGRTLNDLPDATATIFASVPREWDNPWHRAPCPQWVVTLSGSWWVRTTDGTERTFGPGEILFQDNTEALHYSGSRTGCTQIIVQASNFPSTVNLPGPF</sequence>
<feature type="compositionally biased region" description="Low complexity" evidence="1">
    <location>
        <begin position="26"/>
        <end position="35"/>
    </location>
</feature>
<dbReference type="InterPro" id="IPR014710">
    <property type="entry name" value="RmlC-like_jellyroll"/>
</dbReference>
<dbReference type="SUPFAM" id="SSF51182">
    <property type="entry name" value="RmlC-like cupins"/>
    <property type="match status" value="1"/>
</dbReference>
<name>A0A7S2F5F5_9CHLO</name>
<proteinExistence type="predicted"/>
<feature type="compositionally biased region" description="Polar residues" evidence="1">
    <location>
        <begin position="8"/>
        <end position="17"/>
    </location>
</feature>
<gene>
    <name evidence="2" type="ORF">PPRO1471_LOCUS3661</name>
</gene>
<dbReference type="EMBL" id="HBGR01005419">
    <property type="protein sequence ID" value="CAD9376159.1"/>
    <property type="molecule type" value="Transcribed_RNA"/>
</dbReference>
<dbReference type="Gene3D" id="2.60.120.10">
    <property type="entry name" value="Jelly Rolls"/>
    <property type="match status" value="1"/>
</dbReference>
<reference evidence="2" key="1">
    <citation type="submission" date="2021-01" db="EMBL/GenBank/DDBJ databases">
        <authorList>
            <person name="Corre E."/>
            <person name="Pelletier E."/>
            <person name="Niang G."/>
            <person name="Scheremetjew M."/>
            <person name="Finn R."/>
            <person name="Kale V."/>
            <person name="Holt S."/>
            <person name="Cochrane G."/>
            <person name="Meng A."/>
            <person name="Brown T."/>
            <person name="Cohen L."/>
        </authorList>
    </citation>
    <scope>NUCLEOTIDE SEQUENCE</scope>
    <source>
        <strain evidence="2">RCC733</strain>
    </source>
</reference>